<evidence type="ECO:0000313" key="4">
    <source>
        <dbReference type="EMBL" id="CAG8951294.1"/>
    </source>
</evidence>
<feature type="region of interest" description="Disordered" evidence="1">
    <location>
        <begin position="246"/>
        <end position="269"/>
    </location>
</feature>
<feature type="transmembrane region" description="Helical" evidence="2">
    <location>
        <begin position="107"/>
        <end position="125"/>
    </location>
</feature>
<keyword evidence="2" id="KW-1133">Transmembrane helix</keyword>
<gene>
    <name evidence="4" type="ORF">HYFRA_00008044</name>
</gene>
<sequence length="331" mass="35815">MTSRPSFHFDVDEYVNRIIPRSRLYILPKSISRFLGYRAEPQQQVGSIFIWFWAFIGAFLGILIIETVFRADFLASHGAPVIVASFGAAAILEYHTIDSPLAQPRNAILGQFFAAVIGVGVTKLFQLNSNFESLRWMAGALAVGLSSAFMGLTKTVHPPAGATALLTSTSPEITRLSWFLIPLVLLGSTLMVSVACILNNIQRQFPLYWWTSLSLLPIPAAIPSPKNLDKHLKTLELNADPEKVDYLNGWRGGEKPGNRGDEDGSGSGSGNGNVNGAYIGYGVWVTSEGISIPEYMLLSGDEKRVLEGLRERLALSSLSASTSGKDPGGGV</sequence>
<dbReference type="AlphaFoldDB" id="A0A9N9KPU9"/>
<dbReference type="InterPro" id="IPR007065">
    <property type="entry name" value="HPP"/>
</dbReference>
<dbReference type="InterPro" id="IPR058581">
    <property type="entry name" value="TM_HPP"/>
</dbReference>
<feature type="compositionally biased region" description="Basic and acidic residues" evidence="1">
    <location>
        <begin position="252"/>
        <end position="262"/>
    </location>
</feature>
<name>A0A9N9KPU9_9HELO</name>
<keyword evidence="2" id="KW-0472">Membrane</keyword>
<dbReference type="EMBL" id="CAJVRL010000041">
    <property type="protein sequence ID" value="CAG8951294.1"/>
    <property type="molecule type" value="Genomic_DNA"/>
</dbReference>
<reference evidence="4" key="1">
    <citation type="submission" date="2021-07" db="EMBL/GenBank/DDBJ databases">
        <authorList>
            <person name="Durling M."/>
        </authorList>
    </citation>
    <scope>NUCLEOTIDE SEQUENCE</scope>
</reference>
<evidence type="ECO:0000256" key="1">
    <source>
        <dbReference type="SAM" id="MobiDB-lite"/>
    </source>
</evidence>
<evidence type="ECO:0000259" key="3">
    <source>
        <dbReference type="Pfam" id="PF04982"/>
    </source>
</evidence>
<keyword evidence="5" id="KW-1185">Reference proteome</keyword>
<dbReference type="Proteomes" id="UP000696280">
    <property type="component" value="Unassembled WGS sequence"/>
</dbReference>
<evidence type="ECO:0000256" key="2">
    <source>
        <dbReference type="SAM" id="Phobius"/>
    </source>
</evidence>
<feature type="transmembrane region" description="Helical" evidence="2">
    <location>
        <begin position="176"/>
        <end position="198"/>
    </location>
</feature>
<feature type="transmembrane region" description="Helical" evidence="2">
    <location>
        <begin position="48"/>
        <end position="65"/>
    </location>
</feature>
<dbReference type="PANTHER" id="PTHR33741:SF5">
    <property type="entry name" value="TRANSMEMBRANE PROTEIN DDB_G0269096-RELATED"/>
    <property type="match status" value="1"/>
</dbReference>
<feature type="domain" description="HPP transmembrane region" evidence="3">
    <location>
        <begin position="46"/>
        <end position="206"/>
    </location>
</feature>
<proteinExistence type="predicted"/>
<feature type="transmembrane region" description="Helical" evidence="2">
    <location>
        <begin position="137"/>
        <end position="156"/>
    </location>
</feature>
<accession>A0A9N9KPU9</accession>
<evidence type="ECO:0000313" key="5">
    <source>
        <dbReference type="Proteomes" id="UP000696280"/>
    </source>
</evidence>
<dbReference type="OrthoDB" id="2016548at2759"/>
<feature type="transmembrane region" description="Helical" evidence="2">
    <location>
        <begin position="77"/>
        <end position="95"/>
    </location>
</feature>
<comment type="caution">
    <text evidence="4">The sequence shown here is derived from an EMBL/GenBank/DDBJ whole genome shotgun (WGS) entry which is preliminary data.</text>
</comment>
<dbReference type="Pfam" id="PF04982">
    <property type="entry name" value="TM_HPP"/>
    <property type="match status" value="1"/>
</dbReference>
<protein>
    <recommendedName>
        <fullName evidence="3">HPP transmembrane region domain-containing protein</fullName>
    </recommendedName>
</protein>
<dbReference type="PANTHER" id="PTHR33741">
    <property type="entry name" value="TRANSMEMBRANE PROTEIN DDB_G0269096-RELATED"/>
    <property type="match status" value="1"/>
</dbReference>
<keyword evidence="2" id="KW-0812">Transmembrane</keyword>
<organism evidence="4 5">
    <name type="scientific">Hymenoscyphus fraxineus</name>
    <dbReference type="NCBI Taxonomy" id="746836"/>
    <lineage>
        <taxon>Eukaryota</taxon>
        <taxon>Fungi</taxon>
        <taxon>Dikarya</taxon>
        <taxon>Ascomycota</taxon>
        <taxon>Pezizomycotina</taxon>
        <taxon>Leotiomycetes</taxon>
        <taxon>Helotiales</taxon>
        <taxon>Helotiaceae</taxon>
        <taxon>Hymenoscyphus</taxon>
    </lineage>
</organism>